<comment type="caution">
    <text evidence="2">The sequence shown here is derived from an EMBL/GenBank/DDBJ whole genome shotgun (WGS) entry which is preliminary data.</text>
</comment>
<evidence type="ECO:0000313" key="2">
    <source>
        <dbReference type="EMBL" id="PZQ99156.1"/>
    </source>
</evidence>
<organism evidence="2 3">
    <name type="scientific">Cereibacter sphaeroides</name>
    <name type="common">Rhodobacter sphaeroides</name>
    <dbReference type="NCBI Taxonomy" id="1063"/>
    <lineage>
        <taxon>Bacteria</taxon>
        <taxon>Pseudomonadati</taxon>
        <taxon>Pseudomonadota</taxon>
        <taxon>Alphaproteobacteria</taxon>
        <taxon>Rhodobacterales</taxon>
        <taxon>Paracoccaceae</taxon>
        <taxon>Cereibacter</taxon>
    </lineage>
</organism>
<dbReference type="Proteomes" id="UP000248975">
    <property type="component" value="Unassembled WGS sequence"/>
</dbReference>
<accession>A0A2W5SBC7</accession>
<proteinExistence type="predicted"/>
<dbReference type="AlphaFoldDB" id="A0A2W5SBC7"/>
<dbReference type="EMBL" id="QFQS01000001">
    <property type="protein sequence ID" value="PZQ99156.1"/>
    <property type="molecule type" value="Genomic_DNA"/>
</dbReference>
<evidence type="ECO:0000256" key="1">
    <source>
        <dbReference type="SAM" id="SignalP"/>
    </source>
</evidence>
<name>A0A2W5SBC7_CERSP</name>
<feature type="chain" id="PRO_5015973391" evidence="1">
    <location>
        <begin position="19"/>
        <end position="96"/>
    </location>
</feature>
<reference evidence="2 3" key="1">
    <citation type="submission" date="2017-08" db="EMBL/GenBank/DDBJ databases">
        <title>Infants hospitalized years apart are colonized by the same room-sourced microbial strains.</title>
        <authorList>
            <person name="Brooks B."/>
            <person name="Olm M.R."/>
            <person name="Firek B.A."/>
            <person name="Baker R."/>
            <person name="Thomas B.C."/>
            <person name="Morowitz M.J."/>
            <person name="Banfield J.F."/>
        </authorList>
    </citation>
    <scope>NUCLEOTIDE SEQUENCE [LARGE SCALE GENOMIC DNA]</scope>
    <source>
        <strain evidence="2">S2_003_000_R2_11</strain>
    </source>
</reference>
<sequence>MQARIALIAILLAQPALAAGPIAEVICAERPDMVKRLTETYGASLTATGVRDMDAVMEVWTAPSGNWTLVQSYANGRSCILAMGADWEMPREHGAG</sequence>
<evidence type="ECO:0000313" key="3">
    <source>
        <dbReference type="Proteomes" id="UP000248975"/>
    </source>
</evidence>
<keyword evidence="1" id="KW-0732">Signal</keyword>
<feature type="signal peptide" evidence="1">
    <location>
        <begin position="1"/>
        <end position="18"/>
    </location>
</feature>
<gene>
    <name evidence="2" type="ORF">DI533_00130</name>
</gene>
<protein>
    <submittedName>
        <fullName evidence="2">Uncharacterized protein</fullName>
    </submittedName>
</protein>